<evidence type="ECO:0000313" key="2">
    <source>
        <dbReference type="Proteomes" id="UP001383192"/>
    </source>
</evidence>
<sequence>MTLYIPPEILTEIFMDAVDTNGITDHDPTVAMSLSTVCSTWRSVALSASAIWARISARINLLGPDYVDYPAGLLPRLELHLARSRSELLDLTLQIDNWVPEDEQRVIDHLSANVIDAREPLLLLKAILSESHRTKRISLLTDGTFSLHYLQALSILRLFPWGNMQSVELKLPFGVNSRDETIELVEVFGISNPNLRHLWFSDTPESFPNRLSDVFPSSQITHLRVEHTFNRRSILCLSHFTGLISARFGVSQDEDDEGSENEEQTHLVLPHLRSLTLDIREGYSRPEADLNTTSIIHDALTLPSLEHLAYTCAAAKIVSDYDPESGSSIFVNSLLHMLARSSSSLSSFHLEGIPIKDAEMLPLLKQMPLLEELELLEASRSIQQQSPHGDSGRDVMETSRLLEALTLASSKDQLLPRLRRIILWTYTHWKNGPTFEAFLESRIGGQSGSKNRPLESAYLHLVDEHQDAKWTFDQRRLKAVQEGGMAVKLVQHFDQDNLDSDTRTILFGYE</sequence>
<accession>A0AAW0D0E5</accession>
<evidence type="ECO:0008006" key="3">
    <source>
        <dbReference type="Google" id="ProtNLM"/>
    </source>
</evidence>
<dbReference type="Gene3D" id="3.80.10.10">
    <property type="entry name" value="Ribonuclease Inhibitor"/>
    <property type="match status" value="1"/>
</dbReference>
<comment type="caution">
    <text evidence="1">The sequence shown here is derived from an EMBL/GenBank/DDBJ whole genome shotgun (WGS) entry which is preliminary data.</text>
</comment>
<dbReference type="InterPro" id="IPR032675">
    <property type="entry name" value="LRR_dom_sf"/>
</dbReference>
<name>A0AAW0D0E5_9AGAR</name>
<proteinExistence type="predicted"/>
<reference evidence="1 2" key="1">
    <citation type="submission" date="2024-01" db="EMBL/GenBank/DDBJ databases">
        <title>A draft genome for a cacao thread blight-causing isolate of Paramarasmius palmivorus.</title>
        <authorList>
            <person name="Baruah I.K."/>
            <person name="Bukari Y."/>
            <person name="Amoako-Attah I."/>
            <person name="Meinhardt L.W."/>
            <person name="Bailey B.A."/>
            <person name="Cohen S.P."/>
        </authorList>
    </citation>
    <scope>NUCLEOTIDE SEQUENCE [LARGE SCALE GENOMIC DNA]</scope>
    <source>
        <strain evidence="1 2">GH-12</strain>
    </source>
</reference>
<keyword evidence="2" id="KW-1185">Reference proteome</keyword>
<dbReference type="EMBL" id="JAYKXP010000023">
    <property type="protein sequence ID" value="KAK7045853.1"/>
    <property type="molecule type" value="Genomic_DNA"/>
</dbReference>
<dbReference type="AlphaFoldDB" id="A0AAW0D0E5"/>
<dbReference type="Proteomes" id="UP001383192">
    <property type="component" value="Unassembled WGS sequence"/>
</dbReference>
<dbReference type="SUPFAM" id="SSF52047">
    <property type="entry name" value="RNI-like"/>
    <property type="match status" value="1"/>
</dbReference>
<evidence type="ECO:0000313" key="1">
    <source>
        <dbReference type="EMBL" id="KAK7045853.1"/>
    </source>
</evidence>
<organism evidence="1 2">
    <name type="scientific">Paramarasmius palmivorus</name>
    <dbReference type="NCBI Taxonomy" id="297713"/>
    <lineage>
        <taxon>Eukaryota</taxon>
        <taxon>Fungi</taxon>
        <taxon>Dikarya</taxon>
        <taxon>Basidiomycota</taxon>
        <taxon>Agaricomycotina</taxon>
        <taxon>Agaricomycetes</taxon>
        <taxon>Agaricomycetidae</taxon>
        <taxon>Agaricales</taxon>
        <taxon>Marasmiineae</taxon>
        <taxon>Marasmiaceae</taxon>
        <taxon>Paramarasmius</taxon>
    </lineage>
</organism>
<gene>
    <name evidence="1" type="ORF">VNI00_007275</name>
</gene>
<protein>
    <recommendedName>
        <fullName evidence="3">F-box domain-containing protein</fullName>
    </recommendedName>
</protein>